<gene>
    <name evidence="10" type="ORF">SAMN05445756_1978</name>
</gene>
<dbReference type="RefSeq" id="WP_088818960.1">
    <property type="nucleotide sequence ID" value="NZ_FYEZ01000003.1"/>
</dbReference>
<dbReference type="GO" id="GO:0031405">
    <property type="term" value="F:lipoic acid binding"/>
    <property type="evidence" value="ECO:0007669"/>
    <property type="project" value="TreeGrafter"/>
</dbReference>
<dbReference type="AlphaFoldDB" id="A0A212U5V6"/>
<dbReference type="Gene3D" id="2.40.50.100">
    <property type="match status" value="1"/>
</dbReference>
<dbReference type="InterPro" id="IPR050743">
    <property type="entry name" value="2-oxoacid_DH_E2_comp"/>
</dbReference>
<dbReference type="PROSITE" id="PS51826">
    <property type="entry name" value="PSBD"/>
    <property type="match status" value="1"/>
</dbReference>
<comment type="cofactor">
    <cofactor evidence="1 6">
        <name>(R)-lipoate</name>
        <dbReference type="ChEBI" id="CHEBI:83088"/>
    </cofactor>
</comment>
<dbReference type="InterPro" id="IPR000089">
    <property type="entry name" value="Biotin_lipoyl"/>
</dbReference>
<name>A0A212U5V6_9MICO</name>
<dbReference type="Pfam" id="PF02817">
    <property type="entry name" value="E3_binding"/>
    <property type="match status" value="1"/>
</dbReference>
<sequence>MSAQVFRLPDLGEGLTEAEIVEWLVAVGDEVTIDQNVVTVETAKATVEVPVPFAGTVSALHGEIGQLLEVGAPLITVGGAAAEGQATGSDPRAGHEQYRTEERAGAAPPEGSDTTEDEGSGAVLIGFGTGHGKTGRRARRPRGAAAPATATAPVAPVTEQSPAPAAPTAGQPATAVTGGQAPKVISPLVRREAAERGIDLATLTPSQPDGIIRRADLEQASGEPTAEQAPAQTAAAATGSTAPATGTRTTGLRDEREPLTGVMRIMTERLTTSRREIPEATTWVDADATELMRAKDALKTARPEAGIGILPLVARFVVAGLHRFPALNASVEMEDGRAVAVQRHARVNLGFAAQSPRGLVVPVVHDAQDMTTSELAAALRELTGLAREGRLSPAQLTGGTFTLNNYGVFGVDGSTPIINHPEAAMLGVGRIVDRPWAVDGEVRVRKVTQLGFTFDHRVCDGGTAGGFLRFVADAVENPTVLLAEL</sequence>
<dbReference type="SUPFAM" id="SSF52777">
    <property type="entry name" value="CoA-dependent acyltransferases"/>
    <property type="match status" value="1"/>
</dbReference>
<dbReference type="PANTHER" id="PTHR43178:SF5">
    <property type="entry name" value="LIPOAMIDE ACYLTRANSFERASE COMPONENT OF BRANCHED-CHAIN ALPHA-KETO ACID DEHYDROGENASE COMPLEX, MITOCHONDRIAL"/>
    <property type="match status" value="1"/>
</dbReference>
<dbReference type="SUPFAM" id="SSF47005">
    <property type="entry name" value="Peripheral subunit-binding domain of 2-oxo acid dehydrogenase complex"/>
    <property type="match status" value="1"/>
</dbReference>
<dbReference type="PROSITE" id="PS00189">
    <property type="entry name" value="LIPOYL"/>
    <property type="match status" value="1"/>
</dbReference>
<evidence type="ECO:0000259" key="9">
    <source>
        <dbReference type="PROSITE" id="PS51826"/>
    </source>
</evidence>
<organism evidence="10 11">
    <name type="scientific">Kytococcus aerolatus</name>
    <dbReference type="NCBI Taxonomy" id="592308"/>
    <lineage>
        <taxon>Bacteria</taxon>
        <taxon>Bacillati</taxon>
        <taxon>Actinomycetota</taxon>
        <taxon>Actinomycetes</taxon>
        <taxon>Micrococcales</taxon>
        <taxon>Kytococcaceae</taxon>
        <taxon>Kytococcus</taxon>
    </lineage>
</organism>
<dbReference type="OrthoDB" id="9805770at2"/>
<dbReference type="Proteomes" id="UP000198122">
    <property type="component" value="Unassembled WGS sequence"/>
</dbReference>
<feature type="compositionally biased region" description="Basic and acidic residues" evidence="7">
    <location>
        <begin position="92"/>
        <end position="104"/>
    </location>
</feature>
<dbReference type="PROSITE" id="PS50968">
    <property type="entry name" value="BIOTINYL_LIPOYL"/>
    <property type="match status" value="1"/>
</dbReference>
<evidence type="ECO:0000256" key="5">
    <source>
        <dbReference type="ARBA" id="ARBA00023315"/>
    </source>
</evidence>
<evidence type="ECO:0000256" key="4">
    <source>
        <dbReference type="ARBA" id="ARBA00022823"/>
    </source>
</evidence>
<evidence type="ECO:0000313" key="10">
    <source>
        <dbReference type="EMBL" id="SNC73464.1"/>
    </source>
</evidence>
<evidence type="ECO:0000256" key="3">
    <source>
        <dbReference type="ARBA" id="ARBA00022679"/>
    </source>
</evidence>
<keyword evidence="10" id="KW-0670">Pyruvate</keyword>
<dbReference type="InterPro" id="IPR003016">
    <property type="entry name" value="2-oxoA_DH_lipoyl-BS"/>
</dbReference>
<dbReference type="Gene3D" id="4.10.320.10">
    <property type="entry name" value="E3-binding domain"/>
    <property type="match status" value="1"/>
</dbReference>
<dbReference type="Pfam" id="PF00364">
    <property type="entry name" value="Biotin_lipoyl"/>
    <property type="match status" value="1"/>
</dbReference>
<feature type="domain" description="Lipoyl-binding" evidence="8">
    <location>
        <begin position="3"/>
        <end position="78"/>
    </location>
</feature>
<keyword evidence="5 6" id="KW-0012">Acyltransferase</keyword>
<keyword evidence="3 6" id="KW-0808">Transferase</keyword>
<evidence type="ECO:0000256" key="1">
    <source>
        <dbReference type="ARBA" id="ARBA00001938"/>
    </source>
</evidence>
<evidence type="ECO:0000313" key="11">
    <source>
        <dbReference type="Proteomes" id="UP000198122"/>
    </source>
</evidence>
<feature type="domain" description="Peripheral subunit-binding (PSBD)" evidence="9">
    <location>
        <begin position="184"/>
        <end position="221"/>
    </location>
</feature>
<accession>A0A212U5V6</accession>
<keyword evidence="4 6" id="KW-0450">Lipoyl</keyword>
<reference evidence="10 11" key="1">
    <citation type="submission" date="2017-06" db="EMBL/GenBank/DDBJ databases">
        <authorList>
            <person name="Kim H.J."/>
            <person name="Triplett B.A."/>
        </authorList>
    </citation>
    <scope>NUCLEOTIDE SEQUENCE [LARGE SCALE GENOMIC DNA]</scope>
    <source>
        <strain evidence="10 11">DSM 22179</strain>
    </source>
</reference>
<dbReference type="InterPro" id="IPR036625">
    <property type="entry name" value="E3-bd_dom_sf"/>
</dbReference>
<feature type="region of interest" description="Disordered" evidence="7">
    <location>
        <begin position="82"/>
        <end position="179"/>
    </location>
</feature>
<feature type="compositionally biased region" description="Low complexity" evidence="7">
    <location>
        <begin position="224"/>
        <end position="250"/>
    </location>
</feature>
<feature type="compositionally biased region" description="Basic residues" evidence="7">
    <location>
        <begin position="133"/>
        <end position="142"/>
    </location>
</feature>
<dbReference type="FunFam" id="3.30.559.10:FF:000007">
    <property type="entry name" value="Dihydrolipoamide acetyltransferase component of pyruvate dehydrogenase complex"/>
    <property type="match status" value="1"/>
</dbReference>
<dbReference type="EMBL" id="FYEZ01000003">
    <property type="protein sequence ID" value="SNC73464.1"/>
    <property type="molecule type" value="Genomic_DNA"/>
</dbReference>
<feature type="region of interest" description="Disordered" evidence="7">
    <location>
        <begin position="220"/>
        <end position="256"/>
    </location>
</feature>
<proteinExistence type="inferred from homology"/>
<keyword evidence="11" id="KW-1185">Reference proteome</keyword>
<evidence type="ECO:0000256" key="7">
    <source>
        <dbReference type="SAM" id="MobiDB-lite"/>
    </source>
</evidence>
<dbReference type="CDD" id="cd06849">
    <property type="entry name" value="lipoyl_domain"/>
    <property type="match status" value="1"/>
</dbReference>
<feature type="compositionally biased region" description="Low complexity" evidence="7">
    <location>
        <begin position="143"/>
        <end position="179"/>
    </location>
</feature>
<dbReference type="PANTHER" id="PTHR43178">
    <property type="entry name" value="DIHYDROLIPOAMIDE ACETYLTRANSFERASE COMPONENT OF PYRUVATE DEHYDROGENASE COMPLEX"/>
    <property type="match status" value="1"/>
</dbReference>
<dbReference type="InterPro" id="IPR023213">
    <property type="entry name" value="CAT-like_dom_sf"/>
</dbReference>
<dbReference type="Pfam" id="PF00198">
    <property type="entry name" value="2-oxoacid_dh"/>
    <property type="match status" value="1"/>
</dbReference>
<dbReference type="GO" id="GO:0005737">
    <property type="term" value="C:cytoplasm"/>
    <property type="evidence" value="ECO:0007669"/>
    <property type="project" value="TreeGrafter"/>
</dbReference>
<dbReference type="InterPro" id="IPR011053">
    <property type="entry name" value="Single_hybrid_motif"/>
</dbReference>
<dbReference type="EC" id="2.3.1.-" evidence="6"/>
<evidence type="ECO:0000256" key="2">
    <source>
        <dbReference type="ARBA" id="ARBA00007317"/>
    </source>
</evidence>
<comment type="similarity">
    <text evidence="2 6">Belongs to the 2-oxoacid dehydrogenase family.</text>
</comment>
<dbReference type="InterPro" id="IPR004167">
    <property type="entry name" value="PSBD"/>
</dbReference>
<dbReference type="SUPFAM" id="SSF51230">
    <property type="entry name" value="Single hybrid motif"/>
    <property type="match status" value="1"/>
</dbReference>
<dbReference type="Gene3D" id="3.30.559.10">
    <property type="entry name" value="Chloramphenicol acetyltransferase-like domain"/>
    <property type="match status" value="1"/>
</dbReference>
<protein>
    <recommendedName>
        <fullName evidence="6">Dihydrolipoamide acetyltransferase component of pyruvate dehydrogenase complex</fullName>
        <ecNumber evidence="6">2.3.1.-</ecNumber>
    </recommendedName>
</protein>
<evidence type="ECO:0000256" key="6">
    <source>
        <dbReference type="RuleBase" id="RU003423"/>
    </source>
</evidence>
<evidence type="ECO:0000259" key="8">
    <source>
        <dbReference type="PROSITE" id="PS50968"/>
    </source>
</evidence>
<dbReference type="InterPro" id="IPR001078">
    <property type="entry name" value="2-oxoacid_DH_actylTfrase"/>
</dbReference>
<dbReference type="GO" id="GO:0016407">
    <property type="term" value="F:acetyltransferase activity"/>
    <property type="evidence" value="ECO:0007669"/>
    <property type="project" value="TreeGrafter"/>
</dbReference>